<feature type="region of interest" description="Disordered" evidence="1">
    <location>
        <begin position="30"/>
        <end position="55"/>
    </location>
</feature>
<accession>A0A0E0SQL3</accession>
<dbReference type="InParanoid" id="A0A0E0SQL3"/>
<reference evidence="3 4" key="2">
    <citation type="journal article" date="2010" name="Nature">
        <title>Comparative genomics reveals mobile pathogenicity chromosomes in Fusarium.</title>
        <authorList>
            <person name="Ma L.J."/>
            <person name="van der Does H.C."/>
            <person name="Borkovich K.A."/>
            <person name="Coleman J.J."/>
            <person name="Daboussi M.J."/>
            <person name="Di Pietro A."/>
            <person name="Dufresne M."/>
            <person name="Freitag M."/>
            <person name="Grabherr M."/>
            <person name="Henrissat B."/>
            <person name="Houterman P.M."/>
            <person name="Kang S."/>
            <person name="Shim W.B."/>
            <person name="Woloshuk C."/>
            <person name="Xie X."/>
            <person name="Xu J.R."/>
            <person name="Antoniw J."/>
            <person name="Baker S.E."/>
            <person name="Bluhm B.H."/>
            <person name="Breakspear A."/>
            <person name="Brown D.W."/>
            <person name="Butchko R.A."/>
            <person name="Chapman S."/>
            <person name="Coulson R."/>
            <person name="Coutinho P.M."/>
            <person name="Danchin E.G."/>
            <person name="Diener A."/>
            <person name="Gale L.R."/>
            <person name="Gardiner D.M."/>
            <person name="Goff S."/>
            <person name="Hammond-Kosack K.E."/>
            <person name="Hilburn K."/>
            <person name="Hua-Van A."/>
            <person name="Jonkers W."/>
            <person name="Kazan K."/>
            <person name="Kodira C.D."/>
            <person name="Koehrsen M."/>
            <person name="Kumar L."/>
            <person name="Lee Y.H."/>
            <person name="Li L."/>
            <person name="Manners J.M."/>
            <person name="Miranda-Saavedra D."/>
            <person name="Mukherjee M."/>
            <person name="Park G."/>
            <person name="Park J."/>
            <person name="Park S.Y."/>
            <person name="Proctor R.H."/>
            <person name="Regev A."/>
            <person name="Ruiz-Roldan M.C."/>
            <person name="Sain D."/>
            <person name="Sakthikumar S."/>
            <person name="Sykes S."/>
            <person name="Schwartz D.C."/>
            <person name="Turgeon B.G."/>
            <person name="Wapinski I."/>
            <person name="Yoder O."/>
            <person name="Young S."/>
            <person name="Zeng Q."/>
            <person name="Zhou S."/>
            <person name="Galagan J."/>
            <person name="Cuomo C.A."/>
            <person name="Kistler H.C."/>
            <person name="Rep M."/>
        </authorList>
    </citation>
    <scope>GENOME REANNOTATION</scope>
    <source>
        <strain evidence="4">ATCC MYA-4620 / CBS 123657 / FGSC 9075 / NRRL 31084 / PH-1</strain>
        <strain evidence="3">PH-1 / ATCC MYA-4620 / FGSC 9075 / NRRL 31084</strain>
    </source>
</reference>
<dbReference type="VEuPathDB" id="FungiDB:FGRAMPH1_01G21715"/>
<dbReference type="EMBL" id="HG970334">
    <property type="protein sequence ID" value="CEF88726.1"/>
    <property type="molecule type" value="Genomic_DNA"/>
</dbReference>
<proteinExistence type="predicted"/>
<gene>
    <name evidence="2" type="ORF">FGRAMPH1_01T21715</name>
</gene>
<reference evidence="3 4" key="1">
    <citation type="journal article" date="2007" name="Science">
        <title>The Fusarium graminearum genome reveals a link between localized polymorphism and pathogen specialization.</title>
        <authorList>
            <person name="Cuomo C.A."/>
            <person name="Gueldener U."/>
            <person name="Xu J.-R."/>
            <person name="Trail F."/>
            <person name="Turgeon B.G."/>
            <person name="Di Pietro A."/>
            <person name="Walton J.D."/>
            <person name="Ma L.-J."/>
            <person name="Baker S.E."/>
            <person name="Rep M."/>
            <person name="Adam G."/>
            <person name="Antoniw J."/>
            <person name="Baldwin T."/>
            <person name="Calvo S.E."/>
            <person name="Chang Y.-L."/>
            <person name="DeCaprio D."/>
            <person name="Gale L.R."/>
            <person name="Gnerre S."/>
            <person name="Goswami R.S."/>
            <person name="Hammond-Kosack K."/>
            <person name="Harris L.J."/>
            <person name="Hilburn K."/>
            <person name="Kennell J.C."/>
            <person name="Kroken S."/>
            <person name="Magnuson J.K."/>
            <person name="Mannhaupt G."/>
            <person name="Mauceli E.W."/>
            <person name="Mewes H.-W."/>
            <person name="Mitterbauer R."/>
            <person name="Muehlbauer G."/>
            <person name="Muensterkoetter M."/>
            <person name="Nelson D."/>
            <person name="O'Donnell K."/>
            <person name="Ouellet T."/>
            <person name="Qi W."/>
            <person name="Quesneville H."/>
            <person name="Roncero M.I.G."/>
            <person name="Seong K.-Y."/>
            <person name="Tetko I.V."/>
            <person name="Urban M."/>
            <person name="Waalwijk C."/>
            <person name="Ward T.J."/>
            <person name="Yao J."/>
            <person name="Birren B.W."/>
            <person name="Kistler H.C."/>
        </authorList>
    </citation>
    <scope>NUCLEOTIDE SEQUENCE [LARGE SCALE GENOMIC DNA]</scope>
    <source>
        <strain evidence="4">ATCC MYA-4620 / CBS 123657 / FGSC 9075 / NRRL 31084 / PH-1</strain>
        <strain evidence="3">PH-1 / ATCC MYA-4620 / FGSC 9075 / NRRL 31084</strain>
    </source>
</reference>
<evidence type="ECO:0000256" key="1">
    <source>
        <dbReference type="SAM" id="MobiDB-lite"/>
    </source>
</evidence>
<reference key="3">
    <citation type="submission" date="2014-02" db="EMBL/GenBank/DDBJ databases">
        <title>A revised Fusarium graminearum genomic reference sequence using whole shotgun re-sequencing.</title>
        <authorList>
            <person name="King R."/>
            <person name="Urban M."/>
            <person name="Hassani-Pak K."/>
            <person name="Hammond-Kosack K."/>
        </authorList>
    </citation>
    <scope>NUCLEOTIDE SEQUENCE</scope>
    <source>
        <strain>PH-1</strain>
    </source>
</reference>
<keyword evidence="4" id="KW-1185">Reference proteome</keyword>
<evidence type="ECO:0000313" key="2">
    <source>
        <dbReference type="EMBL" id="CEF88726.1"/>
    </source>
</evidence>
<dbReference type="EnsemblFungi" id="CEF88726">
    <property type="protein sequence ID" value="CEF88726"/>
    <property type="gene ID" value="FGRRES_15643"/>
</dbReference>
<evidence type="ECO:0000313" key="4">
    <source>
        <dbReference type="Proteomes" id="UP000070720"/>
    </source>
</evidence>
<dbReference type="AlphaFoldDB" id="A0A0E0SQL3"/>
<sequence length="68" mass="7324">MTSEVDHNSRTNNLVIGATSAVSGFLNRSATVKDSATRRASRPPRGSSRRRLSDLSSPLSLSLMGFFV</sequence>
<dbReference type="Proteomes" id="UP000070720">
    <property type="component" value="Chromosome 3"/>
</dbReference>
<feature type="compositionally biased region" description="Basic residues" evidence="1">
    <location>
        <begin position="39"/>
        <end position="50"/>
    </location>
</feature>
<evidence type="ECO:0000313" key="3">
    <source>
        <dbReference type="EnsemblFungi" id="CEF88726"/>
    </source>
</evidence>
<reference evidence="2 4" key="4">
    <citation type="journal article" date="2015" name="BMC Genomics">
        <title>The completed genome sequence of the pathogenic ascomycete fungus Fusarium graminearum.</title>
        <authorList>
            <person name="King R."/>
            <person name="Urban M."/>
            <person name="Hammond-Kosack M.C."/>
            <person name="Hassani-Pak K."/>
            <person name="Hammond-Kosack K.E."/>
        </authorList>
    </citation>
    <scope>NUCLEOTIDE SEQUENCE [LARGE SCALE GENOMIC DNA]</scope>
    <source>
        <strain evidence="4">ATCC MYA-4620 / CBS 123657 / FGSC 9075 / NRRL 31084 / PH-1</strain>
        <strain evidence="2">PH-1</strain>
    </source>
</reference>
<name>A0A0E0SQL3_GIBZE</name>
<organism evidence="3">
    <name type="scientific">Gibberella zeae (strain ATCC MYA-4620 / CBS 123657 / FGSC 9075 / NRRL 31084 / PH-1)</name>
    <name type="common">Wheat head blight fungus</name>
    <name type="synonym">Fusarium graminearum</name>
    <dbReference type="NCBI Taxonomy" id="229533"/>
    <lineage>
        <taxon>Eukaryota</taxon>
        <taxon>Fungi</taxon>
        <taxon>Dikarya</taxon>
        <taxon>Ascomycota</taxon>
        <taxon>Pezizomycotina</taxon>
        <taxon>Sordariomycetes</taxon>
        <taxon>Hypocreomycetidae</taxon>
        <taxon>Hypocreales</taxon>
        <taxon>Nectriaceae</taxon>
        <taxon>Fusarium</taxon>
    </lineage>
</organism>
<reference evidence="3" key="5">
    <citation type="submission" date="2017-01" db="UniProtKB">
        <authorList>
            <consortium name="EnsemblFungi"/>
        </authorList>
    </citation>
    <scope>IDENTIFICATION</scope>
    <source>
        <strain evidence="3">PH-1 / ATCC MYA-4620 / FGSC 9075 / NRRL 31084</strain>
    </source>
</reference>
<protein>
    <submittedName>
        <fullName evidence="2">Chromosome 3, complete genome</fullName>
    </submittedName>
</protein>